<dbReference type="Pfam" id="PF00514">
    <property type="entry name" value="Arm"/>
    <property type="match status" value="1"/>
</dbReference>
<dbReference type="GO" id="GO:0030877">
    <property type="term" value="C:beta-catenin destruction complex"/>
    <property type="evidence" value="ECO:0007669"/>
    <property type="project" value="TreeGrafter"/>
</dbReference>
<dbReference type="GO" id="GO:0007026">
    <property type="term" value="P:negative regulation of microtubule depolymerization"/>
    <property type="evidence" value="ECO:0007669"/>
    <property type="project" value="TreeGrafter"/>
</dbReference>
<feature type="compositionally biased region" description="Polar residues" evidence="4">
    <location>
        <begin position="912"/>
        <end position="925"/>
    </location>
</feature>
<feature type="compositionally biased region" description="Low complexity" evidence="4">
    <location>
        <begin position="349"/>
        <end position="363"/>
    </location>
</feature>
<evidence type="ECO:0000313" key="6">
    <source>
        <dbReference type="Proteomes" id="UP000007879"/>
    </source>
</evidence>
<feature type="compositionally biased region" description="Low complexity" evidence="4">
    <location>
        <begin position="1243"/>
        <end position="1254"/>
    </location>
</feature>
<feature type="compositionally biased region" description="Low complexity" evidence="4">
    <location>
        <begin position="380"/>
        <end position="394"/>
    </location>
</feature>
<dbReference type="GO" id="GO:0045295">
    <property type="term" value="F:gamma-catenin binding"/>
    <property type="evidence" value="ECO:0007669"/>
    <property type="project" value="TreeGrafter"/>
</dbReference>
<dbReference type="GO" id="GO:0090090">
    <property type="term" value="P:negative regulation of canonical Wnt signaling pathway"/>
    <property type="evidence" value="ECO:0007669"/>
    <property type="project" value="TreeGrafter"/>
</dbReference>
<dbReference type="PANTHER" id="PTHR12607">
    <property type="entry name" value="ADENOMATOUS POLYPOSIS COLI PROTEIN FAMILY"/>
    <property type="match status" value="1"/>
</dbReference>
<dbReference type="SUPFAM" id="SSF48371">
    <property type="entry name" value="ARM repeat"/>
    <property type="match status" value="2"/>
</dbReference>
<protein>
    <submittedName>
        <fullName evidence="5">Uncharacterized protein</fullName>
    </submittedName>
</protein>
<dbReference type="GO" id="GO:0016342">
    <property type="term" value="C:catenin complex"/>
    <property type="evidence" value="ECO:0007669"/>
    <property type="project" value="TreeGrafter"/>
</dbReference>
<dbReference type="GO" id="GO:0001708">
    <property type="term" value="P:cell fate specification"/>
    <property type="evidence" value="ECO:0007669"/>
    <property type="project" value="TreeGrafter"/>
</dbReference>
<sequence length="1254" mass="138498">MSYSWGERSSSGISPGSSSAYEDAYGIGQQALESAPGSYGSRRAGEYFGDSSFFTQSQSTDHSGPLCVYPTTQIHQSIHRNPVMSAQVQRDNLIQEREAILKEQGHFRSTQRYYVEEITKAVAEQQKFGPHSPEFQNVQRIITEIMQQMYDQIGTPEDAKRSEQIWNERLFKIEERLKMYQNSHLSSSPDSQISGIANSSSQWSSPVESVASYPESQVPVGRVPRHSILTRETFENESHSTSSSGANKDLSPYEHGEYYDKLSFGRGPRSSSMVSAEEQLEGTADVLEALRPRRHHRLRPPPRHLPFQLSQESDFLGGQSSATSLPLSQSTSHSAGHNHSYPHGLYKPSSPTSSSDNASISSSVHHRLGSGPASDASFPSSINLSQSTTSSRSSYVYRLPRPSLSNSNPGSTTNILPSRHHSLYKEDSVYNGKSYHHQPMSSKRNSRGSSEDSRNVSHVSRREGQRQRSKQKDDKGERDSFSMKLDVVMSMMSALSTSSQSDADAVKLLLALSQSSETCSVLRQSTCMSQLIKIIHNKDIPSKDQKEVKSKGLEALRNIVESNPNSKVRHCERSVLSTLNKIRAHCDQLFKFIHTVHCQEPVTADELEVLQKSCNSVLLFLRKLLKYSSSRELHRPAILNLGGLQTIADILICDHNLPKKQDNIIGHSSEIIAVTITILINLTYGDVNNKLALCSIPDFLNALMSHFYSFNEQVMSKGAQVIRNLSCKATPDIKECLMKCQAVVVLMEAVERASSETTIQHITSALWNMSAHSIDNRYRICKKPHGVETLVHLLSFNSPSGTTVIVENVGGVLRNLSNVISQEQEYRTRFREAGGLDKLVQHLKSRNKVVLANATGILWNLSARCPENQSLLWDLGCIPLLDILQTSPQKNISENARGALRNLLAFGQSQGWTSRSDLSTSSQAKKTQKTHSKSTMALTGGPNASIENIRSGRSSAPFGSSASKPNFSAHQSSISLRDSLYKMSSSRGSIEKPPSNSMMNYKSDDFINGPRFSRVSSAPQPNDDEWMNYRPVAKQDDVTSTDYHHRSQAMSHTGPSSQVHPSMHHQQHKKHSRGGHSVKLSNGHNYSYSQSESCDSEFQSVSGASLGLSPQLPTEDGMMRNAGNVEVAYDELDIEIDDQLEDEVSHCHYRNPSEPDSETSDHSIADQFVRDRESVRRIASPSIPSPSKLSPNIYQHKILTADIARASGTSGLALDGTTPSQDGLEPISEAHDIVVARSDVSRSHSNSSSSGGAE</sequence>
<dbReference type="InterPro" id="IPR016024">
    <property type="entry name" value="ARM-type_fold"/>
</dbReference>
<feature type="region of interest" description="Disordered" evidence="4">
    <location>
        <begin position="1235"/>
        <end position="1254"/>
    </location>
</feature>
<dbReference type="GO" id="GO:0005881">
    <property type="term" value="C:cytoplasmic microtubule"/>
    <property type="evidence" value="ECO:0007669"/>
    <property type="project" value="TreeGrafter"/>
</dbReference>
<accession>A0A1X7VJK9</accession>
<feature type="region of interest" description="Disordered" evidence="4">
    <location>
        <begin position="232"/>
        <end position="253"/>
    </location>
</feature>
<keyword evidence="2" id="KW-0879">Wnt signaling pathway</keyword>
<feature type="compositionally biased region" description="Polar residues" evidence="4">
    <location>
        <begin position="315"/>
        <end position="337"/>
    </location>
</feature>
<feature type="region of interest" description="Disordered" evidence="4">
    <location>
        <begin position="1036"/>
        <end position="1091"/>
    </location>
</feature>
<dbReference type="InterPro" id="IPR011989">
    <property type="entry name" value="ARM-like"/>
</dbReference>
<name>A0A1X7VJK9_AMPQE</name>
<dbReference type="InParanoid" id="A0A1X7VJK9"/>
<dbReference type="AlphaFoldDB" id="A0A1X7VJK9"/>
<dbReference type="eggNOG" id="KOG2122">
    <property type="taxonomic scope" value="Eukaryota"/>
</dbReference>
<dbReference type="GO" id="GO:0016477">
    <property type="term" value="P:cell migration"/>
    <property type="evidence" value="ECO:0007669"/>
    <property type="project" value="TreeGrafter"/>
</dbReference>
<proteinExistence type="inferred from homology"/>
<evidence type="ECO:0000313" key="5">
    <source>
        <dbReference type="EnsemblMetazoa" id="Aqu2.1.40227_001"/>
    </source>
</evidence>
<organism evidence="5">
    <name type="scientific">Amphimedon queenslandica</name>
    <name type="common">Sponge</name>
    <dbReference type="NCBI Taxonomy" id="400682"/>
    <lineage>
        <taxon>Eukaryota</taxon>
        <taxon>Metazoa</taxon>
        <taxon>Porifera</taxon>
        <taxon>Demospongiae</taxon>
        <taxon>Heteroscleromorpha</taxon>
        <taxon>Haplosclerida</taxon>
        <taxon>Niphatidae</taxon>
        <taxon>Amphimedon</taxon>
    </lineage>
</organism>
<comment type="similarity">
    <text evidence="1">Belongs to the adenomatous polyposis coli (APC) family.</text>
</comment>
<feature type="repeat" description="ARM" evidence="3">
    <location>
        <begin position="834"/>
        <end position="876"/>
    </location>
</feature>
<dbReference type="STRING" id="400682.A0A1X7VJK9"/>
<feature type="compositionally biased region" description="Polar residues" evidence="4">
    <location>
        <begin position="403"/>
        <end position="416"/>
    </location>
</feature>
<dbReference type="InterPro" id="IPR026818">
    <property type="entry name" value="Apc_fam"/>
</dbReference>
<evidence type="ECO:0000256" key="2">
    <source>
        <dbReference type="ARBA" id="ARBA00022687"/>
    </source>
</evidence>
<keyword evidence="6" id="KW-1185">Reference proteome</keyword>
<feature type="compositionally biased region" description="Polar residues" evidence="4">
    <location>
        <begin position="945"/>
        <end position="974"/>
    </location>
</feature>
<dbReference type="EnsemblMetazoa" id="Aqu2.1.40227_001">
    <property type="protein sequence ID" value="Aqu2.1.40227_001"/>
    <property type="gene ID" value="Aqu2.1.40227"/>
</dbReference>
<dbReference type="Proteomes" id="UP000007879">
    <property type="component" value="Unassembled WGS sequence"/>
</dbReference>
<dbReference type="EnsemblMetazoa" id="XM_020008940.1">
    <property type="protein sequence ID" value="XP_019864499.1"/>
    <property type="gene ID" value="GeneID_100616085"/>
</dbReference>
<dbReference type="SMART" id="SM00185">
    <property type="entry name" value="ARM"/>
    <property type="match status" value="6"/>
</dbReference>
<feature type="region of interest" description="Disordered" evidence="4">
    <location>
        <begin position="261"/>
        <end position="280"/>
    </location>
</feature>
<feature type="region of interest" description="Disordered" evidence="4">
    <location>
        <begin position="432"/>
        <end position="481"/>
    </location>
</feature>
<feature type="region of interest" description="Disordered" evidence="4">
    <location>
        <begin position="315"/>
        <end position="420"/>
    </location>
</feature>
<feature type="compositionally biased region" description="Basic residues" evidence="4">
    <location>
        <begin position="1062"/>
        <end position="1076"/>
    </location>
</feature>
<dbReference type="GO" id="GO:0008013">
    <property type="term" value="F:beta-catenin binding"/>
    <property type="evidence" value="ECO:0007669"/>
    <property type="project" value="InterPro"/>
</dbReference>
<dbReference type="PANTHER" id="PTHR12607:SF12">
    <property type="entry name" value="APC-LIKE, ISOFORM A-RELATED"/>
    <property type="match status" value="1"/>
</dbReference>
<reference evidence="5" key="2">
    <citation type="submission" date="2017-05" db="UniProtKB">
        <authorList>
            <consortium name="EnsemblMetazoa"/>
        </authorList>
    </citation>
    <scope>IDENTIFICATION</scope>
</reference>
<dbReference type="PROSITE" id="PS50176">
    <property type="entry name" value="ARM_REPEAT"/>
    <property type="match status" value="1"/>
</dbReference>
<evidence type="ECO:0000256" key="1">
    <source>
        <dbReference type="ARBA" id="ARBA00009051"/>
    </source>
</evidence>
<feature type="region of interest" description="Disordered" evidence="4">
    <location>
        <begin position="1209"/>
        <end position="1230"/>
    </location>
</feature>
<dbReference type="OrthoDB" id="5918429at2759"/>
<evidence type="ECO:0000256" key="3">
    <source>
        <dbReference type="PROSITE-ProRule" id="PRU00259"/>
    </source>
</evidence>
<feature type="compositionally biased region" description="Polar residues" evidence="4">
    <location>
        <begin position="1048"/>
        <end position="1060"/>
    </location>
</feature>
<feature type="region of interest" description="Disordered" evidence="4">
    <location>
        <begin position="912"/>
        <end position="974"/>
    </location>
</feature>
<feature type="compositionally biased region" description="Basic and acidic residues" evidence="4">
    <location>
        <begin position="1036"/>
        <end position="1045"/>
    </location>
</feature>
<reference evidence="6" key="1">
    <citation type="journal article" date="2010" name="Nature">
        <title>The Amphimedon queenslandica genome and the evolution of animal complexity.</title>
        <authorList>
            <person name="Srivastava M."/>
            <person name="Simakov O."/>
            <person name="Chapman J."/>
            <person name="Fahey B."/>
            <person name="Gauthier M.E."/>
            <person name="Mitros T."/>
            <person name="Richards G.S."/>
            <person name="Conaco C."/>
            <person name="Dacre M."/>
            <person name="Hellsten U."/>
            <person name="Larroux C."/>
            <person name="Putnam N.H."/>
            <person name="Stanke M."/>
            <person name="Adamska M."/>
            <person name="Darling A."/>
            <person name="Degnan S.M."/>
            <person name="Oakley T.H."/>
            <person name="Plachetzki D.C."/>
            <person name="Zhai Y."/>
            <person name="Adamski M."/>
            <person name="Calcino A."/>
            <person name="Cummins S.F."/>
            <person name="Goodstein D.M."/>
            <person name="Harris C."/>
            <person name="Jackson D.J."/>
            <person name="Leys S.P."/>
            <person name="Shu S."/>
            <person name="Woodcroft B.J."/>
            <person name="Vervoort M."/>
            <person name="Kosik K.S."/>
            <person name="Manning G."/>
            <person name="Degnan B.M."/>
            <person name="Rokhsar D.S."/>
        </authorList>
    </citation>
    <scope>NUCLEOTIDE SEQUENCE [LARGE SCALE GENOMIC DNA]</scope>
</reference>
<dbReference type="GO" id="GO:0008017">
    <property type="term" value="F:microtubule binding"/>
    <property type="evidence" value="ECO:0007669"/>
    <property type="project" value="TreeGrafter"/>
</dbReference>
<dbReference type="Gene3D" id="1.25.10.10">
    <property type="entry name" value="Leucine-rich Repeat Variant"/>
    <property type="match status" value="1"/>
</dbReference>
<evidence type="ECO:0000256" key="4">
    <source>
        <dbReference type="SAM" id="MobiDB-lite"/>
    </source>
</evidence>
<dbReference type="GO" id="GO:0007389">
    <property type="term" value="P:pattern specification process"/>
    <property type="evidence" value="ECO:0007669"/>
    <property type="project" value="TreeGrafter"/>
</dbReference>
<gene>
    <name evidence="5" type="primary">100616085</name>
</gene>
<dbReference type="InterPro" id="IPR000225">
    <property type="entry name" value="Armadillo"/>
</dbReference>
<feature type="compositionally biased region" description="Basic and acidic residues" evidence="4">
    <location>
        <begin position="449"/>
        <end position="481"/>
    </location>
</feature>
<feature type="compositionally biased region" description="Polar residues" evidence="4">
    <location>
        <begin position="1079"/>
        <end position="1091"/>
    </location>
</feature>
<dbReference type="GO" id="GO:0016055">
    <property type="term" value="P:Wnt signaling pathway"/>
    <property type="evidence" value="ECO:0007669"/>
    <property type="project" value="UniProtKB-KW"/>
</dbReference>